<organism evidence="2 3">
    <name type="scientific">Aphis craccivora</name>
    <name type="common">Cowpea aphid</name>
    <dbReference type="NCBI Taxonomy" id="307492"/>
    <lineage>
        <taxon>Eukaryota</taxon>
        <taxon>Metazoa</taxon>
        <taxon>Ecdysozoa</taxon>
        <taxon>Arthropoda</taxon>
        <taxon>Hexapoda</taxon>
        <taxon>Insecta</taxon>
        <taxon>Pterygota</taxon>
        <taxon>Neoptera</taxon>
        <taxon>Paraneoptera</taxon>
        <taxon>Hemiptera</taxon>
        <taxon>Sternorrhyncha</taxon>
        <taxon>Aphidomorpha</taxon>
        <taxon>Aphidoidea</taxon>
        <taxon>Aphididae</taxon>
        <taxon>Aphidini</taxon>
        <taxon>Aphis</taxon>
        <taxon>Aphis</taxon>
    </lineage>
</organism>
<dbReference type="EMBL" id="VUJU01001960">
    <property type="protein sequence ID" value="KAF0763126.1"/>
    <property type="molecule type" value="Genomic_DNA"/>
</dbReference>
<gene>
    <name evidence="2" type="ORF">FWK35_00034211</name>
</gene>
<name>A0A6G0YYT4_APHCR</name>
<evidence type="ECO:0000313" key="2">
    <source>
        <dbReference type="EMBL" id="KAF0763126.1"/>
    </source>
</evidence>
<feature type="region of interest" description="Disordered" evidence="1">
    <location>
        <begin position="1"/>
        <end position="52"/>
    </location>
</feature>
<evidence type="ECO:0000256" key="1">
    <source>
        <dbReference type="SAM" id="MobiDB-lite"/>
    </source>
</evidence>
<comment type="caution">
    <text evidence="2">The sequence shown here is derived from an EMBL/GenBank/DDBJ whole genome shotgun (WGS) entry which is preliminary data.</text>
</comment>
<dbReference type="AlphaFoldDB" id="A0A6G0YYT4"/>
<evidence type="ECO:0000313" key="3">
    <source>
        <dbReference type="Proteomes" id="UP000478052"/>
    </source>
</evidence>
<sequence>MSDKNQAINSIQQLEAKNVSRSSSVPPKEPTTVPGPSGSAFAPFERTKARVTKKRMKFQNMNNKKKARKLMACEQHGLAKYPNPTLDPEAANKSPQPTPPVAMEVDLPVTKGITSDVLVPFTSQEQPQQEPKEPKWLSYLNQIFEDK</sequence>
<feature type="region of interest" description="Disordered" evidence="1">
    <location>
        <begin position="79"/>
        <end position="103"/>
    </location>
</feature>
<dbReference type="Proteomes" id="UP000478052">
    <property type="component" value="Unassembled WGS sequence"/>
</dbReference>
<keyword evidence="3" id="KW-1185">Reference proteome</keyword>
<protein>
    <submittedName>
        <fullName evidence="2">Uncharacterized protein</fullName>
    </submittedName>
</protein>
<accession>A0A6G0YYT4</accession>
<reference evidence="2 3" key="1">
    <citation type="submission" date="2019-08" db="EMBL/GenBank/DDBJ databases">
        <title>Whole genome of Aphis craccivora.</title>
        <authorList>
            <person name="Voronova N.V."/>
            <person name="Shulinski R.S."/>
            <person name="Bandarenka Y.V."/>
            <person name="Zhorov D.G."/>
            <person name="Warner D."/>
        </authorList>
    </citation>
    <scope>NUCLEOTIDE SEQUENCE [LARGE SCALE GENOMIC DNA]</scope>
    <source>
        <strain evidence="2">180601</strain>
        <tissue evidence="2">Whole Body</tissue>
    </source>
</reference>
<proteinExistence type="predicted"/>
<feature type="compositionally biased region" description="Polar residues" evidence="1">
    <location>
        <begin position="1"/>
        <end position="25"/>
    </location>
</feature>